<dbReference type="PANTHER" id="PTHR33240">
    <property type="entry name" value="OS08G0508500 PROTEIN"/>
    <property type="match status" value="1"/>
</dbReference>
<name>A0A1U7XZJ6_NICSY</name>
<protein>
    <submittedName>
        <fullName evidence="2">Uncharacterized protein LOC104243827</fullName>
    </submittedName>
</protein>
<dbReference type="eggNOG" id="KOG0017">
    <property type="taxonomic scope" value="Eukaryota"/>
</dbReference>
<dbReference type="PANTHER" id="PTHR33240:SF8">
    <property type="entry name" value="OS03G0439900 PROTEIN"/>
    <property type="match status" value="1"/>
</dbReference>
<dbReference type="RefSeq" id="XP_009797392.1">
    <property type="nucleotide sequence ID" value="XM_009799090.1"/>
</dbReference>
<sequence length="208" mass="23142">MYASLLSAHNFCVSPTEVVYALKKLGTKQGHLKELLNDKGKNTLARGRERPGPLKPPLPARTINMIISGSYCTSINDIKFTATHKLKRSITHERYDGLKKSIIFDESDADSLTFPPNDALVITLRILDTDVKRIMVDDGSGACIIHTRVLAQMRLEDKIIPRCITLTSFSNAVERTSAEITLPILTDGLTLEITFHIMDQDTTYNAIV</sequence>
<organism evidence="1 2">
    <name type="scientific">Nicotiana sylvestris</name>
    <name type="common">Wood tobacco</name>
    <name type="synonym">South American tobacco</name>
    <dbReference type="NCBI Taxonomy" id="4096"/>
    <lineage>
        <taxon>Eukaryota</taxon>
        <taxon>Viridiplantae</taxon>
        <taxon>Streptophyta</taxon>
        <taxon>Embryophyta</taxon>
        <taxon>Tracheophyta</taxon>
        <taxon>Spermatophyta</taxon>
        <taxon>Magnoliopsida</taxon>
        <taxon>eudicotyledons</taxon>
        <taxon>Gunneridae</taxon>
        <taxon>Pentapetalae</taxon>
        <taxon>asterids</taxon>
        <taxon>lamiids</taxon>
        <taxon>Solanales</taxon>
        <taxon>Solanaceae</taxon>
        <taxon>Nicotianoideae</taxon>
        <taxon>Nicotianeae</taxon>
        <taxon>Nicotiana</taxon>
    </lineage>
</organism>
<dbReference type="Proteomes" id="UP000189701">
    <property type="component" value="Unplaced"/>
</dbReference>
<evidence type="ECO:0000313" key="1">
    <source>
        <dbReference type="Proteomes" id="UP000189701"/>
    </source>
</evidence>
<reference evidence="2" key="2">
    <citation type="submission" date="2025-08" db="UniProtKB">
        <authorList>
            <consortium name="RefSeq"/>
        </authorList>
    </citation>
    <scope>IDENTIFICATION</scope>
    <source>
        <tissue evidence="2">Leaf</tissue>
    </source>
</reference>
<evidence type="ECO:0000313" key="2">
    <source>
        <dbReference type="RefSeq" id="XP_009797392.1"/>
    </source>
</evidence>
<keyword evidence="1" id="KW-1185">Reference proteome</keyword>
<dbReference type="AlphaFoldDB" id="A0A1U7XZJ6"/>
<dbReference type="CDD" id="cd00303">
    <property type="entry name" value="retropepsin_like"/>
    <property type="match status" value="1"/>
</dbReference>
<gene>
    <name evidence="2" type="primary">LOC104243827</name>
</gene>
<accession>A0A1U7XZJ6</accession>
<reference evidence="1" key="1">
    <citation type="journal article" date="2013" name="Genome Biol.">
        <title>Reference genomes and transcriptomes of Nicotiana sylvestris and Nicotiana tomentosiformis.</title>
        <authorList>
            <person name="Sierro N."/>
            <person name="Battey J.N."/>
            <person name="Ouadi S."/>
            <person name="Bovet L."/>
            <person name="Goepfert S."/>
            <person name="Bakaher N."/>
            <person name="Peitsch M.C."/>
            <person name="Ivanov N.V."/>
        </authorList>
    </citation>
    <scope>NUCLEOTIDE SEQUENCE [LARGE SCALE GENOMIC DNA]</scope>
</reference>
<proteinExistence type="predicted"/>